<dbReference type="InterPro" id="IPR051678">
    <property type="entry name" value="AGP_Transferase"/>
</dbReference>
<dbReference type="GeneID" id="28736775"/>
<sequence length="266" mass="30736">MLDTIEPKAGFLRNLIFPVLMYFGRKIMYDSNRKIVQISTTLLIKGPCTEQELEALLFIMDRPSIQAPKVHRTYRRHDGLFIEIDFIHGQRLDQAWPKLGVNERKAVMQELGEMISAIRNVRNHTAVCVGSVRGGSFKDGRIASRTNAPCPTVEQFHLQLRGGVPLEQCQETFGDDVYESHRRDYRSVFSHADLCPRNIIIVMDSLQPVLIDWEFSGWWPEYWEHTKSVFSMWEEVPGWEDELAKVLPQYPLALSAEKVLWMSPTS</sequence>
<dbReference type="AlphaFoldDB" id="A0A0N1GY94"/>
<dbReference type="Pfam" id="PF01636">
    <property type="entry name" value="APH"/>
    <property type="match status" value="1"/>
</dbReference>
<dbReference type="PANTHER" id="PTHR21310:SF15">
    <property type="entry name" value="AMINOGLYCOSIDE PHOSPHOTRANSFERASE DOMAIN-CONTAINING PROTEIN"/>
    <property type="match status" value="1"/>
</dbReference>
<evidence type="ECO:0000313" key="3">
    <source>
        <dbReference type="Proteomes" id="UP000038010"/>
    </source>
</evidence>
<dbReference type="InterPro" id="IPR011009">
    <property type="entry name" value="Kinase-like_dom_sf"/>
</dbReference>
<evidence type="ECO:0000313" key="2">
    <source>
        <dbReference type="EMBL" id="KPI35635.1"/>
    </source>
</evidence>
<dbReference type="RefSeq" id="XP_017995598.1">
    <property type="nucleotide sequence ID" value="XM_018144896.1"/>
</dbReference>
<comment type="caution">
    <text evidence="2">The sequence shown here is derived from an EMBL/GenBank/DDBJ whole genome shotgun (WGS) entry which is preliminary data.</text>
</comment>
<feature type="domain" description="Aminoglycoside phosphotransferase" evidence="1">
    <location>
        <begin position="50"/>
        <end position="224"/>
    </location>
</feature>
<dbReference type="Proteomes" id="UP000038010">
    <property type="component" value="Unassembled WGS sequence"/>
</dbReference>
<organism evidence="2 3">
    <name type="scientific">Cyphellophora attinorum</name>
    <dbReference type="NCBI Taxonomy" id="1664694"/>
    <lineage>
        <taxon>Eukaryota</taxon>
        <taxon>Fungi</taxon>
        <taxon>Dikarya</taxon>
        <taxon>Ascomycota</taxon>
        <taxon>Pezizomycotina</taxon>
        <taxon>Eurotiomycetes</taxon>
        <taxon>Chaetothyriomycetidae</taxon>
        <taxon>Chaetothyriales</taxon>
        <taxon>Cyphellophoraceae</taxon>
        <taxon>Cyphellophora</taxon>
    </lineage>
</organism>
<dbReference type="Gene3D" id="3.90.1200.10">
    <property type="match status" value="1"/>
</dbReference>
<proteinExistence type="predicted"/>
<keyword evidence="3" id="KW-1185">Reference proteome</keyword>
<dbReference type="EMBL" id="LFJN01000038">
    <property type="protein sequence ID" value="KPI35635.1"/>
    <property type="molecule type" value="Genomic_DNA"/>
</dbReference>
<dbReference type="OrthoDB" id="2906425at2759"/>
<reference evidence="2 3" key="1">
    <citation type="submission" date="2015-06" db="EMBL/GenBank/DDBJ databases">
        <title>Draft genome of the ant-associated black yeast Phialophora attae CBS 131958.</title>
        <authorList>
            <person name="Moreno L.F."/>
            <person name="Stielow B.J."/>
            <person name="de Hoog S."/>
            <person name="Vicente V.A."/>
            <person name="Weiss V.A."/>
            <person name="de Vries M."/>
            <person name="Cruz L.M."/>
            <person name="Souza E.M."/>
        </authorList>
    </citation>
    <scope>NUCLEOTIDE SEQUENCE [LARGE SCALE GENOMIC DNA]</scope>
    <source>
        <strain evidence="2 3">CBS 131958</strain>
    </source>
</reference>
<gene>
    <name evidence="2" type="ORF">AB675_4737</name>
</gene>
<accession>A0A0N1GY94</accession>
<name>A0A0N1GY94_9EURO</name>
<protein>
    <recommendedName>
        <fullName evidence="1">Aminoglycoside phosphotransferase domain-containing protein</fullName>
    </recommendedName>
</protein>
<dbReference type="VEuPathDB" id="FungiDB:AB675_4737"/>
<dbReference type="SUPFAM" id="SSF56112">
    <property type="entry name" value="Protein kinase-like (PK-like)"/>
    <property type="match status" value="1"/>
</dbReference>
<dbReference type="InterPro" id="IPR002575">
    <property type="entry name" value="Aminoglycoside_PTrfase"/>
</dbReference>
<dbReference type="PANTHER" id="PTHR21310">
    <property type="entry name" value="AMINOGLYCOSIDE PHOSPHOTRANSFERASE-RELATED-RELATED"/>
    <property type="match status" value="1"/>
</dbReference>
<evidence type="ECO:0000259" key="1">
    <source>
        <dbReference type="Pfam" id="PF01636"/>
    </source>
</evidence>